<dbReference type="Gene3D" id="1.10.260.40">
    <property type="entry name" value="lambda repressor-like DNA-binding domains"/>
    <property type="match status" value="1"/>
</dbReference>
<feature type="domain" description="HTH cro/C1-type" evidence="1">
    <location>
        <begin position="10"/>
        <end position="65"/>
    </location>
</feature>
<dbReference type="SUPFAM" id="SSF47413">
    <property type="entry name" value="lambda repressor-like DNA-binding domains"/>
    <property type="match status" value="1"/>
</dbReference>
<dbReference type="Proteomes" id="UP000199226">
    <property type="component" value="Unassembled WGS sequence"/>
</dbReference>
<evidence type="ECO:0000313" key="3">
    <source>
        <dbReference type="Proteomes" id="UP000199226"/>
    </source>
</evidence>
<name>A0A1G9X2H4_9SPHI</name>
<dbReference type="OrthoDB" id="1357763at2"/>
<dbReference type="EMBL" id="FNHH01000028">
    <property type="protein sequence ID" value="SDM90751.1"/>
    <property type="molecule type" value="Genomic_DNA"/>
</dbReference>
<dbReference type="PROSITE" id="PS50943">
    <property type="entry name" value="HTH_CROC1"/>
    <property type="match status" value="1"/>
</dbReference>
<evidence type="ECO:0000259" key="1">
    <source>
        <dbReference type="PROSITE" id="PS50943"/>
    </source>
</evidence>
<dbReference type="InterPro" id="IPR001387">
    <property type="entry name" value="Cro/C1-type_HTH"/>
</dbReference>
<dbReference type="SMART" id="SM00530">
    <property type="entry name" value="HTH_XRE"/>
    <property type="match status" value="1"/>
</dbReference>
<proteinExistence type="predicted"/>
<dbReference type="InterPro" id="IPR010982">
    <property type="entry name" value="Lambda_DNA-bd_dom_sf"/>
</dbReference>
<keyword evidence="3" id="KW-1185">Reference proteome</keyword>
<dbReference type="CDD" id="cd00093">
    <property type="entry name" value="HTH_XRE"/>
    <property type="match status" value="1"/>
</dbReference>
<dbReference type="Pfam" id="PF01381">
    <property type="entry name" value="HTH_3"/>
    <property type="match status" value="1"/>
</dbReference>
<dbReference type="AlphaFoldDB" id="A0A1G9X2H4"/>
<dbReference type="GO" id="GO:0003677">
    <property type="term" value="F:DNA binding"/>
    <property type="evidence" value="ECO:0007669"/>
    <property type="project" value="InterPro"/>
</dbReference>
<accession>A0A1G9X2H4</accession>
<reference evidence="3" key="1">
    <citation type="submission" date="2016-10" db="EMBL/GenBank/DDBJ databases">
        <authorList>
            <person name="Varghese N."/>
            <person name="Submissions S."/>
        </authorList>
    </citation>
    <scope>NUCLEOTIDE SEQUENCE [LARGE SCALE GENOMIC DNA]</scope>
    <source>
        <strain evidence="3">DSM 24536</strain>
    </source>
</reference>
<organism evidence="2 3">
    <name type="scientific">Daejeonella rubra</name>
    <dbReference type="NCBI Taxonomy" id="990371"/>
    <lineage>
        <taxon>Bacteria</taxon>
        <taxon>Pseudomonadati</taxon>
        <taxon>Bacteroidota</taxon>
        <taxon>Sphingobacteriia</taxon>
        <taxon>Sphingobacteriales</taxon>
        <taxon>Sphingobacteriaceae</taxon>
        <taxon>Daejeonella</taxon>
    </lineage>
</organism>
<protein>
    <submittedName>
        <fullName evidence="2">Helix-turn-helix</fullName>
    </submittedName>
</protein>
<dbReference type="STRING" id="990371.SAMN05421813_12823"/>
<dbReference type="RefSeq" id="WP_090706343.1">
    <property type="nucleotide sequence ID" value="NZ_FNHH01000028.1"/>
</dbReference>
<gene>
    <name evidence="2" type="ORF">SAMN05421813_12823</name>
</gene>
<sequence>MHHSELVTVLKERREALGITQAHLAELSDVSLRTLKALEVGKGNPTLETIAKLIEVLGMELKLEIKAPQHDKQ</sequence>
<evidence type="ECO:0000313" key="2">
    <source>
        <dbReference type="EMBL" id="SDM90751.1"/>
    </source>
</evidence>